<dbReference type="Proteomes" id="UP001595844">
    <property type="component" value="Unassembled WGS sequence"/>
</dbReference>
<feature type="domain" description="TNT" evidence="2">
    <location>
        <begin position="116"/>
        <end position="217"/>
    </location>
</feature>
<dbReference type="PANTHER" id="PTHR42059:SF1">
    <property type="entry name" value="TNT DOMAIN-CONTAINING PROTEIN"/>
    <property type="match status" value="1"/>
</dbReference>
<dbReference type="PANTHER" id="PTHR42059">
    <property type="entry name" value="TNT DOMAIN-CONTAINING PROTEIN"/>
    <property type="match status" value="1"/>
</dbReference>
<dbReference type="Pfam" id="PF14021">
    <property type="entry name" value="TNT"/>
    <property type="match status" value="1"/>
</dbReference>
<proteinExistence type="predicted"/>
<feature type="chain" id="PRO_5045495677" evidence="1">
    <location>
        <begin position="26"/>
        <end position="221"/>
    </location>
</feature>
<protein>
    <submittedName>
        <fullName evidence="3">TNT domain-containing protein</fullName>
    </submittedName>
</protein>
<name>A0ABV8VI57_9NOCA</name>
<sequence>MRSRSILSVASTLVALLFGAPAIGAAEPAGPCNPGTPDTAPATTTFFDDDRQYLGPDPLPTQPPVGPLLTGYQRFGALDADQFVAKYRTEQGWWIYPPEDGFVVRAGHAMRHPQALPPGKRVDRFGYAGGKFLAPQDDSFAARALPPQNLNTPTGTPLSNYHQYCVLKPFQVDAGPIAAWFEQPGGGTQYKLESNYLPEAGAALSVTWLLQNGYLVEERPS</sequence>
<evidence type="ECO:0000313" key="3">
    <source>
        <dbReference type="EMBL" id="MFC4374283.1"/>
    </source>
</evidence>
<dbReference type="InterPro" id="IPR025331">
    <property type="entry name" value="TNT"/>
</dbReference>
<reference evidence="4" key="1">
    <citation type="journal article" date="2019" name="Int. J. Syst. Evol. Microbiol.">
        <title>The Global Catalogue of Microorganisms (GCM) 10K type strain sequencing project: providing services to taxonomists for standard genome sequencing and annotation.</title>
        <authorList>
            <consortium name="The Broad Institute Genomics Platform"/>
            <consortium name="The Broad Institute Genome Sequencing Center for Infectious Disease"/>
            <person name="Wu L."/>
            <person name="Ma J."/>
        </authorList>
    </citation>
    <scope>NUCLEOTIDE SEQUENCE [LARGE SCALE GENOMIC DNA]</scope>
    <source>
        <strain evidence="4">IBRC-M 10490</strain>
    </source>
</reference>
<dbReference type="RefSeq" id="WP_378558991.1">
    <property type="nucleotide sequence ID" value="NZ_JBHSDL010000008.1"/>
</dbReference>
<feature type="signal peptide" evidence="1">
    <location>
        <begin position="1"/>
        <end position="25"/>
    </location>
</feature>
<comment type="caution">
    <text evidence="3">The sequence shown here is derived from an EMBL/GenBank/DDBJ whole genome shotgun (WGS) entry which is preliminary data.</text>
</comment>
<dbReference type="InterPro" id="IPR053024">
    <property type="entry name" value="Fungal_surface_NADase"/>
</dbReference>
<accession>A0ABV8VI57</accession>
<keyword evidence="4" id="KW-1185">Reference proteome</keyword>
<dbReference type="EMBL" id="JBHSDL010000008">
    <property type="protein sequence ID" value="MFC4374283.1"/>
    <property type="molecule type" value="Genomic_DNA"/>
</dbReference>
<evidence type="ECO:0000313" key="4">
    <source>
        <dbReference type="Proteomes" id="UP001595844"/>
    </source>
</evidence>
<evidence type="ECO:0000256" key="1">
    <source>
        <dbReference type="SAM" id="SignalP"/>
    </source>
</evidence>
<evidence type="ECO:0000259" key="2">
    <source>
        <dbReference type="Pfam" id="PF14021"/>
    </source>
</evidence>
<organism evidence="3 4">
    <name type="scientific">Nocardia halotolerans</name>
    <dbReference type="NCBI Taxonomy" id="1755878"/>
    <lineage>
        <taxon>Bacteria</taxon>
        <taxon>Bacillati</taxon>
        <taxon>Actinomycetota</taxon>
        <taxon>Actinomycetes</taxon>
        <taxon>Mycobacteriales</taxon>
        <taxon>Nocardiaceae</taxon>
        <taxon>Nocardia</taxon>
    </lineage>
</organism>
<keyword evidence="1" id="KW-0732">Signal</keyword>
<gene>
    <name evidence="3" type="ORF">ACFO5K_09225</name>
</gene>